<feature type="transmembrane region" description="Helical" evidence="7">
    <location>
        <begin position="361"/>
        <end position="380"/>
    </location>
</feature>
<dbReference type="InterPro" id="IPR011701">
    <property type="entry name" value="MFS"/>
</dbReference>
<dbReference type="PANTHER" id="PTHR23517:SF3">
    <property type="entry name" value="INTEGRAL MEMBRANE TRANSPORT PROTEIN"/>
    <property type="match status" value="1"/>
</dbReference>
<evidence type="ECO:0000259" key="8">
    <source>
        <dbReference type="PROSITE" id="PS50850"/>
    </source>
</evidence>
<keyword evidence="5 7" id="KW-1133">Transmembrane helix</keyword>
<dbReference type="PANTHER" id="PTHR23517">
    <property type="entry name" value="RESISTANCE PROTEIN MDTM, PUTATIVE-RELATED-RELATED"/>
    <property type="match status" value="1"/>
</dbReference>
<dbReference type="RefSeq" id="WP_290315041.1">
    <property type="nucleotide sequence ID" value="NZ_JAUFPN010000023.1"/>
</dbReference>
<feature type="transmembrane region" description="Helical" evidence="7">
    <location>
        <begin position="160"/>
        <end position="184"/>
    </location>
</feature>
<feature type="transmembrane region" description="Helical" evidence="7">
    <location>
        <begin position="299"/>
        <end position="317"/>
    </location>
</feature>
<evidence type="ECO:0000313" key="9">
    <source>
        <dbReference type="EMBL" id="MDN3563299.1"/>
    </source>
</evidence>
<feature type="transmembrane region" description="Helical" evidence="7">
    <location>
        <begin position="98"/>
        <end position="117"/>
    </location>
</feature>
<name>A0ABT8A0U4_9PROT</name>
<proteinExistence type="predicted"/>
<dbReference type="EMBL" id="JAUFPN010000023">
    <property type="protein sequence ID" value="MDN3563299.1"/>
    <property type="molecule type" value="Genomic_DNA"/>
</dbReference>
<evidence type="ECO:0000256" key="1">
    <source>
        <dbReference type="ARBA" id="ARBA00004651"/>
    </source>
</evidence>
<feature type="transmembrane region" description="Helical" evidence="7">
    <location>
        <begin position="43"/>
        <end position="61"/>
    </location>
</feature>
<dbReference type="SUPFAM" id="SSF103473">
    <property type="entry name" value="MFS general substrate transporter"/>
    <property type="match status" value="1"/>
</dbReference>
<dbReference type="InterPro" id="IPR036259">
    <property type="entry name" value="MFS_trans_sf"/>
</dbReference>
<keyword evidence="6 7" id="KW-0472">Membrane</keyword>
<organism evidence="9 10">
    <name type="scientific">Paeniroseomonas aquatica</name>
    <dbReference type="NCBI Taxonomy" id="373043"/>
    <lineage>
        <taxon>Bacteria</taxon>
        <taxon>Pseudomonadati</taxon>
        <taxon>Pseudomonadota</taxon>
        <taxon>Alphaproteobacteria</taxon>
        <taxon>Acetobacterales</taxon>
        <taxon>Acetobacteraceae</taxon>
        <taxon>Paeniroseomonas</taxon>
    </lineage>
</organism>
<comment type="caution">
    <text evidence="9">The sequence shown here is derived from an EMBL/GenBank/DDBJ whole genome shotgun (WGS) entry which is preliminary data.</text>
</comment>
<keyword evidence="10" id="KW-1185">Reference proteome</keyword>
<dbReference type="InterPro" id="IPR050171">
    <property type="entry name" value="MFS_Transporters"/>
</dbReference>
<feature type="transmembrane region" description="Helical" evidence="7">
    <location>
        <begin position="329"/>
        <end position="349"/>
    </location>
</feature>
<dbReference type="Pfam" id="PF07690">
    <property type="entry name" value="MFS_1"/>
    <property type="match status" value="1"/>
</dbReference>
<feature type="transmembrane region" description="Helical" evidence="7">
    <location>
        <begin position="129"/>
        <end position="154"/>
    </location>
</feature>
<evidence type="ECO:0000256" key="4">
    <source>
        <dbReference type="ARBA" id="ARBA00022692"/>
    </source>
</evidence>
<keyword evidence="2" id="KW-0813">Transport</keyword>
<dbReference type="Gene3D" id="1.20.1250.20">
    <property type="entry name" value="MFS general substrate transporter like domains"/>
    <property type="match status" value="1"/>
</dbReference>
<dbReference type="PROSITE" id="PS50850">
    <property type="entry name" value="MFS"/>
    <property type="match status" value="1"/>
</dbReference>
<feature type="transmembrane region" description="Helical" evidence="7">
    <location>
        <begin position="275"/>
        <end position="293"/>
    </location>
</feature>
<accession>A0ABT8A0U4</accession>
<evidence type="ECO:0000256" key="5">
    <source>
        <dbReference type="ARBA" id="ARBA00022989"/>
    </source>
</evidence>
<feature type="transmembrane region" description="Helical" evidence="7">
    <location>
        <begin position="205"/>
        <end position="230"/>
    </location>
</feature>
<dbReference type="InterPro" id="IPR020846">
    <property type="entry name" value="MFS_dom"/>
</dbReference>
<reference evidence="10" key="1">
    <citation type="journal article" date="2019" name="Int. J. Syst. Evol. Microbiol.">
        <title>The Global Catalogue of Microorganisms (GCM) 10K type strain sequencing project: providing services to taxonomists for standard genome sequencing and annotation.</title>
        <authorList>
            <consortium name="The Broad Institute Genomics Platform"/>
            <consortium name="The Broad Institute Genome Sequencing Center for Infectious Disease"/>
            <person name="Wu L."/>
            <person name="Ma J."/>
        </authorList>
    </citation>
    <scope>NUCLEOTIDE SEQUENCE [LARGE SCALE GENOMIC DNA]</scope>
    <source>
        <strain evidence="10">CECT 7131</strain>
    </source>
</reference>
<protein>
    <submittedName>
        <fullName evidence="9">MFS transporter</fullName>
    </submittedName>
</protein>
<feature type="transmembrane region" description="Helical" evidence="7">
    <location>
        <begin position="242"/>
        <end position="263"/>
    </location>
</feature>
<evidence type="ECO:0000256" key="6">
    <source>
        <dbReference type="ARBA" id="ARBA00023136"/>
    </source>
</evidence>
<evidence type="ECO:0000313" key="10">
    <source>
        <dbReference type="Proteomes" id="UP001529369"/>
    </source>
</evidence>
<keyword evidence="4 7" id="KW-0812">Transmembrane</keyword>
<gene>
    <name evidence="9" type="ORF">QWZ14_02780</name>
</gene>
<sequence>MQQRWKALVVLTAARTSLGFQVQSVGSISPVLLPDLGLDYVDLGTLIGLYFLPGIALTIPAGMFGRLFGDKRVVLTGLVLMAAGAVIMGMATGFTGLAGGRLVSGIGSVLLNVLMAKMVTDWFAGSRQIVLAMAIFINSFPVGLGLALLTLGWLAETHGWPMAMFVTSGLTVISLLMVALLYRVHPNDRAQATGQAAAKGSISSYEVLMVSVAGAIWGGLNGVLAIIFGFVPSYLVAGGLPIASVGVAAGLASWLIVASGYLGGYGAQRLGNVDTAMKVCLGAISVFLLAIPLTWPMPALFLAVAAMGLTTGIIMSLPSQVLRSENRGLGMGIFFLWLYLAQTSMPPLAGWLQERTQNTAAPLYLAAAAMLSLLPLYSVFRATVIRWPQTN</sequence>
<keyword evidence="3" id="KW-1003">Cell membrane</keyword>
<evidence type="ECO:0000256" key="2">
    <source>
        <dbReference type="ARBA" id="ARBA00022448"/>
    </source>
</evidence>
<dbReference type="Proteomes" id="UP001529369">
    <property type="component" value="Unassembled WGS sequence"/>
</dbReference>
<feature type="transmembrane region" description="Helical" evidence="7">
    <location>
        <begin position="73"/>
        <end position="92"/>
    </location>
</feature>
<evidence type="ECO:0000256" key="3">
    <source>
        <dbReference type="ARBA" id="ARBA00022475"/>
    </source>
</evidence>
<feature type="domain" description="Major facilitator superfamily (MFS) profile" evidence="8">
    <location>
        <begin position="7"/>
        <end position="384"/>
    </location>
</feature>
<evidence type="ECO:0000256" key="7">
    <source>
        <dbReference type="SAM" id="Phobius"/>
    </source>
</evidence>
<comment type="subcellular location">
    <subcellularLocation>
        <location evidence="1">Cell membrane</location>
        <topology evidence="1">Multi-pass membrane protein</topology>
    </subcellularLocation>
</comment>